<keyword evidence="3" id="KW-1185">Reference proteome</keyword>
<dbReference type="AlphaFoldDB" id="A0A9P4N9Q3"/>
<feature type="region of interest" description="Disordered" evidence="1">
    <location>
        <begin position="41"/>
        <end position="129"/>
    </location>
</feature>
<dbReference type="Proteomes" id="UP000800093">
    <property type="component" value="Unassembled WGS sequence"/>
</dbReference>
<name>A0A9P4N9Q3_9PLEO</name>
<sequence>MRDGRWARWLKTARLPAVTATLSGWRAGTQTQDRPLLLARAKSPGWPSPFSNGQASEKAERGTWPPQSVSSDARLGHIPEARKPTAALESIRRPRAVAQHGYRSPDKISRAASPTHTDATLSARGDPSSLAVPMPGHRCAATGAAAGCGGDASILPAMPSHHLLKLVLGVILALLHHSRSGPARCRRCHWPPYIKIWQHEKRPRLLLGKPRLQQLDQHQHQHQRPPTATSDDPVDRASPIRSDHAMHPHPIMPRGRWPPQSQS</sequence>
<evidence type="ECO:0000313" key="2">
    <source>
        <dbReference type="EMBL" id="KAF2269216.1"/>
    </source>
</evidence>
<dbReference type="EMBL" id="ML986583">
    <property type="protein sequence ID" value="KAF2269216.1"/>
    <property type="molecule type" value="Genomic_DNA"/>
</dbReference>
<evidence type="ECO:0000256" key="1">
    <source>
        <dbReference type="SAM" id="MobiDB-lite"/>
    </source>
</evidence>
<protein>
    <submittedName>
        <fullName evidence="2">Uncharacterized protein</fullName>
    </submittedName>
</protein>
<reference evidence="3" key="1">
    <citation type="journal article" date="2020" name="Stud. Mycol.">
        <title>101 Dothideomycetes genomes: A test case for predicting lifestyles and emergence of pathogens.</title>
        <authorList>
            <person name="Haridas S."/>
            <person name="Albert R."/>
            <person name="Binder M."/>
            <person name="Bloem J."/>
            <person name="LaButti K."/>
            <person name="Salamov A."/>
            <person name="Andreopoulos B."/>
            <person name="Baker S."/>
            <person name="Barry K."/>
            <person name="Bills G."/>
            <person name="Bluhm B."/>
            <person name="Cannon C."/>
            <person name="Castanera R."/>
            <person name="Culley D."/>
            <person name="Daum C."/>
            <person name="Ezra D."/>
            <person name="Gonzalez J."/>
            <person name="Henrissat B."/>
            <person name="Kuo A."/>
            <person name="Liang C."/>
            <person name="Lipzen A."/>
            <person name="Lutzoni F."/>
            <person name="Magnuson J."/>
            <person name="Mondo S."/>
            <person name="Nolan M."/>
            <person name="Ohm R."/>
            <person name="Pangilinan J."/>
            <person name="Park H.-J."/>
            <person name="Ramirez L."/>
            <person name="Alfaro M."/>
            <person name="Sun H."/>
            <person name="Tritt A."/>
            <person name="Yoshinaga Y."/>
            <person name="Zwiers L.-H."/>
            <person name="Turgeon B."/>
            <person name="Goodwin S."/>
            <person name="Spatafora J."/>
            <person name="Crous P."/>
            <person name="Grigoriev I."/>
        </authorList>
    </citation>
    <scope>NUCLEOTIDE SEQUENCE [LARGE SCALE GENOMIC DNA]</scope>
    <source>
        <strain evidence="3">CBS 304.66</strain>
    </source>
</reference>
<proteinExistence type="predicted"/>
<feature type="compositionally biased region" description="Basic and acidic residues" evidence="1">
    <location>
        <begin position="74"/>
        <end position="83"/>
    </location>
</feature>
<organism evidence="2 3">
    <name type="scientific">Lojkania enalia</name>
    <dbReference type="NCBI Taxonomy" id="147567"/>
    <lineage>
        <taxon>Eukaryota</taxon>
        <taxon>Fungi</taxon>
        <taxon>Dikarya</taxon>
        <taxon>Ascomycota</taxon>
        <taxon>Pezizomycotina</taxon>
        <taxon>Dothideomycetes</taxon>
        <taxon>Pleosporomycetidae</taxon>
        <taxon>Pleosporales</taxon>
        <taxon>Pleosporales incertae sedis</taxon>
        <taxon>Lojkania</taxon>
    </lineage>
</organism>
<evidence type="ECO:0000313" key="3">
    <source>
        <dbReference type="Proteomes" id="UP000800093"/>
    </source>
</evidence>
<feature type="region of interest" description="Disordered" evidence="1">
    <location>
        <begin position="214"/>
        <end position="263"/>
    </location>
</feature>
<gene>
    <name evidence="2" type="ORF">CC78DRAFT_540257</name>
</gene>
<comment type="caution">
    <text evidence="2">The sequence shown here is derived from an EMBL/GenBank/DDBJ whole genome shotgun (WGS) entry which is preliminary data.</text>
</comment>
<accession>A0A9P4N9Q3</accession>